<keyword evidence="2" id="KW-1185">Reference proteome</keyword>
<evidence type="ECO:0000313" key="1">
    <source>
        <dbReference type="EMBL" id="PJJ59349.1"/>
    </source>
</evidence>
<dbReference type="Proteomes" id="UP000228535">
    <property type="component" value="Unassembled WGS sequence"/>
</dbReference>
<evidence type="ECO:0000313" key="2">
    <source>
        <dbReference type="Proteomes" id="UP000228535"/>
    </source>
</evidence>
<gene>
    <name evidence="1" type="ORF">CLV45_0766</name>
</gene>
<sequence>MNTTAPCLFSSLPAALQSRFVQFLRQELGGSHHTAVAPADEWLQAALVVDPTVQVHPARGTFWIRRGRQALESIARNYLVVPRPVAELLDRHQLLRANPADYGLTDEEWLALAL</sequence>
<protein>
    <submittedName>
        <fullName evidence="1">Uncharacterized protein</fullName>
    </submittedName>
</protein>
<dbReference type="RefSeq" id="WP_157807269.1">
    <property type="nucleotide sequence ID" value="NZ_PGFA01000001.1"/>
</dbReference>
<accession>A0A2M9BN24</accession>
<dbReference type="EMBL" id="PGFA01000001">
    <property type="protein sequence ID" value="PJJ59349.1"/>
    <property type="molecule type" value="Genomic_DNA"/>
</dbReference>
<name>A0A2M9BN24_9BACT</name>
<reference evidence="1 2" key="1">
    <citation type="submission" date="2017-11" db="EMBL/GenBank/DDBJ databases">
        <title>Genomic Encyclopedia of Archaeal and Bacterial Type Strains, Phase II (KMG-II): From Individual Species to Whole Genera.</title>
        <authorList>
            <person name="Goeker M."/>
        </authorList>
    </citation>
    <scope>NUCLEOTIDE SEQUENCE [LARGE SCALE GENOMIC DNA]</scope>
    <source>
        <strain evidence="1 2">DSM 11115</strain>
    </source>
</reference>
<comment type="caution">
    <text evidence="1">The sequence shown here is derived from an EMBL/GenBank/DDBJ whole genome shotgun (WGS) entry which is preliminary data.</text>
</comment>
<proteinExistence type="predicted"/>
<organism evidence="1 2">
    <name type="scientific">Hymenobacter chitinivorans DSM 11115</name>
    <dbReference type="NCBI Taxonomy" id="1121954"/>
    <lineage>
        <taxon>Bacteria</taxon>
        <taxon>Pseudomonadati</taxon>
        <taxon>Bacteroidota</taxon>
        <taxon>Cytophagia</taxon>
        <taxon>Cytophagales</taxon>
        <taxon>Hymenobacteraceae</taxon>
        <taxon>Hymenobacter</taxon>
    </lineage>
</organism>
<dbReference type="OrthoDB" id="882926at2"/>
<dbReference type="AlphaFoldDB" id="A0A2M9BN24"/>